<evidence type="ECO:0000256" key="1">
    <source>
        <dbReference type="ARBA" id="ARBA00023157"/>
    </source>
</evidence>
<dbReference type="STRING" id="244447.ENSCSEP00000029787"/>
<dbReference type="AlphaFoldDB" id="A0A3P8WTG0"/>
<dbReference type="GeneTree" id="ENSGT00940000180843"/>
<evidence type="ECO:0000313" key="4">
    <source>
        <dbReference type="Ensembl" id="ENSCSEP00000029787.1"/>
    </source>
</evidence>
<accession>A0A3P8WTG0</accession>
<dbReference type="GO" id="GO:0006955">
    <property type="term" value="P:immune response"/>
    <property type="evidence" value="ECO:0007669"/>
    <property type="project" value="InterPro"/>
</dbReference>
<evidence type="ECO:0000259" key="3">
    <source>
        <dbReference type="SMART" id="SM00920"/>
    </source>
</evidence>
<dbReference type="SUPFAM" id="SSF54452">
    <property type="entry name" value="MHC antigen-recognition domain"/>
    <property type="match status" value="1"/>
</dbReference>
<dbReference type="InterPro" id="IPR001003">
    <property type="entry name" value="MHC_II_a_N"/>
</dbReference>
<dbReference type="SUPFAM" id="SSF48726">
    <property type="entry name" value="Immunoglobulin"/>
    <property type="match status" value="1"/>
</dbReference>
<reference evidence="4" key="2">
    <citation type="submission" date="2025-09" db="UniProtKB">
        <authorList>
            <consortium name="Ensembl"/>
        </authorList>
    </citation>
    <scope>IDENTIFICATION</scope>
</reference>
<dbReference type="GO" id="GO:0019882">
    <property type="term" value="P:antigen processing and presentation"/>
    <property type="evidence" value="ECO:0007669"/>
    <property type="project" value="InterPro"/>
</dbReference>
<dbReference type="Proteomes" id="UP000265120">
    <property type="component" value="Unassembled WGS sequence"/>
</dbReference>
<keyword evidence="2" id="KW-0325">Glycoprotein</keyword>
<keyword evidence="5" id="KW-1185">Reference proteome</keyword>
<proteinExistence type="predicted"/>
<evidence type="ECO:0000256" key="2">
    <source>
        <dbReference type="ARBA" id="ARBA00023180"/>
    </source>
</evidence>
<evidence type="ECO:0000313" key="5">
    <source>
        <dbReference type="Proteomes" id="UP000265120"/>
    </source>
</evidence>
<sequence>MLSLSPGLLSSGLHVDLAIVGCSDTDGEQAYNLDGEEVWYADFVNKRGVDPQPSFIDHISYVEGAYTQAEVNQQICRSSLKTGLEAIKDIPLENGKEKMLSPESLEKDGVELERVHQITFLGVTVDDTINWKAHIENVQTKVARSFIHSHLEYTPRSGEKISCVVEHASLSKPLVTDWETKTGQGKTIHSLGSSSGSEISDSSEIRRRAVEFYLDPFNSELKDFPDLQSGFFSGLPRVNAEANKKLEGQLTMKERYTDEYAEWKSSWDRWSLCGFLQILLACDL</sequence>
<dbReference type="SMART" id="SM00920">
    <property type="entry name" value="MHC_II_alpha"/>
    <property type="match status" value="1"/>
</dbReference>
<dbReference type="Pfam" id="PF00993">
    <property type="entry name" value="MHC_II_alpha"/>
    <property type="match status" value="1"/>
</dbReference>
<name>A0A3P8WTG0_CYNSE</name>
<dbReference type="InParanoid" id="A0A3P8WTG0"/>
<dbReference type="Gene3D" id="2.60.40.10">
    <property type="entry name" value="Immunoglobulins"/>
    <property type="match status" value="1"/>
</dbReference>
<dbReference type="GO" id="GO:0042613">
    <property type="term" value="C:MHC class II protein complex"/>
    <property type="evidence" value="ECO:0007669"/>
    <property type="project" value="InterPro"/>
</dbReference>
<dbReference type="Ensembl" id="ENSCSET00000030189.1">
    <property type="protein sequence ID" value="ENSCSEP00000029787.1"/>
    <property type="gene ID" value="ENSCSEG00000019073.1"/>
</dbReference>
<dbReference type="Gene3D" id="3.10.320.10">
    <property type="entry name" value="Class II Histocompatibility Antigen, M Beta Chain, Chain B, domain 1"/>
    <property type="match status" value="1"/>
</dbReference>
<dbReference type="InterPro" id="IPR011162">
    <property type="entry name" value="MHC_I/II-like_Ag-recog"/>
</dbReference>
<reference evidence="4" key="1">
    <citation type="submission" date="2025-08" db="UniProtKB">
        <authorList>
            <consortium name="Ensembl"/>
        </authorList>
    </citation>
    <scope>IDENTIFICATION</scope>
</reference>
<protein>
    <recommendedName>
        <fullName evidence="3">MHC class II alpha chain N-terminal domain-containing protein</fullName>
    </recommendedName>
</protein>
<keyword evidence="1" id="KW-1015">Disulfide bond</keyword>
<feature type="domain" description="MHC class II alpha chain N-terminal" evidence="3">
    <location>
        <begin position="14"/>
        <end position="94"/>
    </location>
</feature>
<organism evidence="4 5">
    <name type="scientific">Cynoglossus semilaevis</name>
    <name type="common">Tongue sole</name>
    <dbReference type="NCBI Taxonomy" id="244447"/>
    <lineage>
        <taxon>Eukaryota</taxon>
        <taxon>Metazoa</taxon>
        <taxon>Chordata</taxon>
        <taxon>Craniata</taxon>
        <taxon>Vertebrata</taxon>
        <taxon>Euteleostomi</taxon>
        <taxon>Actinopterygii</taxon>
        <taxon>Neopterygii</taxon>
        <taxon>Teleostei</taxon>
        <taxon>Neoteleostei</taxon>
        <taxon>Acanthomorphata</taxon>
        <taxon>Carangaria</taxon>
        <taxon>Pleuronectiformes</taxon>
        <taxon>Pleuronectoidei</taxon>
        <taxon>Cynoglossidae</taxon>
        <taxon>Cynoglossinae</taxon>
        <taxon>Cynoglossus</taxon>
    </lineage>
</organism>
<dbReference type="InterPro" id="IPR036179">
    <property type="entry name" value="Ig-like_dom_sf"/>
</dbReference>
<dbReference type="InterPro" id="IPR013783">
    <property type="entry name" value="Ig-like_fold"/>
</dbReference>
<dbReference type="InterPro" id="IPR014745">
    <property type="entry name" value="MHC_II_a/b_N"/>
</dbReference>